<dbReference type="InterPro" id="IPR050680">
    <property type="entry name" value="YpeA/RimI_acetyltransf"/>
</dbReference>
<evidence type="ECO:0000256" key="1">
    <source>
        <dbReference type="ARBA" id="ARBA00022679"/>
    </source>
</evidence>
<proteinExistence type="predicted"/>
<dbReference type="PANTHER" id="PTHR43420">
    <property type="entry name" value="ACETYLTRANSFERASE"/>
    <property type="match status" value="1"/>
</dbReference>
<comment type="caution">
    <text evidence="4">The sequence shown here is derived from an EMBL/GenBank/DDBJ whole genome shotgun (WGS) entry which is preliminary data.</text>
</comment>
<accession>A0ABS9RD02</accession>
<dbReference type="Gene3D" id="3.40.630.30">
    <property type="match status" value="1"/>
</dbReference>
<organism evidence="4 5">
    <name type="scientific">Amedibacillus hominis</name>
    <dbReference type="NCBI Taxonomy" id="2897776"/>
    <lineage>
        <taxon>Bacteria</taxon>
        <taxon>Bacillati</taxon>
        <taxon>Bacillota</taxon>
        <taxon>Erysipelotrichia</taxon>
        <taxon>Erysipelotrichales</taxon>
        <taxon>Erysipelotrichaceae</taxon>
        <taxon>Amedibacillus</taxon>
    </lineage>
</organism>
<keyword evidence="5" id="KW-1185">Reference proteome</keyword>
<dbReference type="CDD" id="cd04301">
    <property type="entry name" value="NAT_SF"/>
    <property type="match status" value="1"/>
</dbReference>
<dbReference type="SUPFAM" id="SSF55729">
    <property type="entry name" value="Acyl-CoA N-acyltransferases (Nat)"/>
    <property type="match status" value="1"/>
</dbReference>
<protein>
    <submittedName>
        <fullName evidence="4">GNAT family N-acetyltransferase</fullName>
    </submittedName>
</protein>
<feature type="domain" description="N-acetyltransferase" evidence="3">
    <location>
        <begin position="1"/>
        <end position="102"/>
    </location>
</feature>
<dbReference type="EMBL" id="JAKVPQ010000025">
    <property type="protein sequence ID" value="MCH4287539.1"/>
    <property type="molecule type" value="Genomic_DNA"/>
</dbReference>
<keyword evidence="1" id="KW-0808">Transferase</keyword>
<gene>
    <name evidence="4" type="ORF">LQE99_20645</name>
</gene>
<evidence type="ECO:0000259" key="3">
    <source>
        <dbReference type="PROSITE" id="PS51186"/>
    </source>
</evidence>
<reference evidence="4 5" key="1">
    <citation type="submission" date="2022-02" db="EMBL/GenBank/DDBJ databases">
        <title>Genome of Erysipelotrichaceae sp. nov. NSJ-176 isolated from human feces.</title>
        <authorList>
            <person name="Abdugheni R."/>
        </authorList>
    </citation>
    <scope>NUCLEOTIDE SEQUENCE [LARGE SCALE GENOMIC DNA]</scope>
    <source>
        <strain evidence="4 5">NSJ-176</strain>
    </source>
</reference>
<dbReference type="PROSITE" id="PS51186">
    <property type="entry name" value="GNAT"/>
    <property type="match status" value="1"/>
</dbReference>
<evidence type="ECO:0000313" key="4">
    <source>
        <dbReference type="EMBL" id="MCH4287539.1"/>
    </source>
</evidence>
<evidence type="ECO:0000256" key="2">
    <source>
        <dbReference type="ARBA" id="ARBA00023315"/>
    </source>
</evidence>
<evidence type="ECO:0000313" key="5">
    <source>
        <dbReference type="Proteomes" id="UP001202402"/>
    </source>
</evidence>
<name>A0ABS9RD02_9FIRM</name>
<sequence length="102" mass="12039">MIEDNQMIATSSYGSSRLSRLHEYGEIISIYMLPDYMGKGYGKQLLHETIMCLKEEGYHDLYLWVLKENHHARKFYKNAGFIQSDDVLFNSFGKISNRFKYI</sequence>
<dbReference type="PANTHER" id="PTHR43420:SF12">
    <property type="entry name" value="N-ACETYLTRANSFERASE DOMAIN-CONTAINING PROTEIN"/>
    <property type="match status" value="1"/>
</dbReference>
<dbReference type="Pfam" id="PF00583">
    <property type="entry name" value="Acetyltransf_1"/>
    <property type="match status" value="1"/>
</dbReference>
<dbReference type="InterPro" id="IPR016181">
    <property type="entry name" value="Acyl_CoA_acyltransferase"/>
</dbReference>
<keyword evidence="2" id="KW-0012">Acyltransferase</keyword>
<dbReference type="InterPro" id="IPR000182">
    <property type="entry name" value="GNAT_dom"/>
</dbReference>
<dbReference type="Proteomes" id="UP001202402">
    <property type="component" value="Unassembled WGS sequence"/>
</dbReference>